<dbReference type="PANTHER" id="PTHR34954">
    <property type="entry name" value="EXPRESSED PROTEIN"/>
    <property type="match status" value="1"/>
</dbReference>
<evidence type="ECO:0000313" key="4">
    <source>
        <dbReference type="RefSeq" id="XP_022959179.1"/>
    </source>
</evidence>
<organism evidence="1 2">
    <name type="scientific">Cucurbita moschata</name>
    <name type="common">Winter crookneck squash</name>
    <name type="synonym">Cucurbita pepo var. moschata</name>
    <dbReference type="NCBI Taxonomy" id="3662"/>
    <lineage>
        <taxon>Eukaryota</taxon>
        <taxon>Viridiplantae</taxon>
        <taxon>Streptophyta</taxon>
        <taxon>Embryophyta</taxon>
        <taxon>Tracheophyta</taxon>
        <taxon>Spermatophyta</taxon>
        <taxon>Magnoliopsida</taxon>
        <taxon>eudicotyledons</taxon>
        <taxon>Gunneridae</taxon>
        <taxon>Pentapetalae</taxon>
        <taxon>rosids</taxon>
        <taxon>fabids</taxon>
        <taxon>Cucurbitales</taxon>
        <taxon>Cucurbitaceae</taxon>
        <taxon>Cucurbiteae</taxon>
        <taxon>Cucurbita</taxon>
    </lineage>
</organism>
<gene>
    <name evidence="2 3 4 5" type="primary">LOC111460245</name>
</gene>
<reference evidence="2 3" key="1">
    <citation type="submission" date="2025-04" db="UniProtKB">
        <authorList>
            <consortium name="RefSeq"/>
        </authorList>
    </citation>
    <scope>IDENTIFICATION</scope>
    <source>
        <tissue evidence="2 3">Young leaves</tissue>
    </source>
</reference>
<dbReference type="KEGG" id="cmos:111460245"/>
<dbReference type="RefSeq" id="XP_022959178.1">
    <property type="nucleotide sequence ID" value="XM_023103410.1"/>
</dbReference>
<accession>A0A6J1H3U0</accession>
<dbReference type="GO" id="GO:0034196">
    <property type="term" value="P:acylglycerol transport"/>
    <property type="evidence" value="ECO:0007669"/>
    <property type="project" value="InterPro"/>
</dbReference>
<dbReference type="AlphaFoldDB" id="A0A6J1H3U0"/>
<evidence type="ECO:0000313" key="2">
    <source>
        <dbReference type="RefSeq" id="XP_022959177.1"/>
    </source>
</evidence>
<protein>
    <submittedName>
        <fullName evidence="2 3">Protein TRIGALACTOSYLDIACYLGLYCEROL 4, chloroplastic</fullName>
    </submittedName>
</protein>
<dbReference type="GO" id="GO:0009941">
    <property type="term" value="C:chloroplast envelope"/>
    <property type="evidence" value="ECO:0007669"/>
    <property type="project" value="TreeGrafter"/>
</dbReference>
<dbReference type="GO" id="GO:0070300">
    <property type="term" value="F:phosphatidic acid binding"/>
    <property type="evidence" value="ECO:0007669"/>
    <property type="project" value="InterPro"/>
</dbReference>
<sequence length="471" mass="51788">MMKKLRWTMEGQSFWDLDVSTPRTLDGSASPVPTDLQLLPLGLSRGVRLSRAKQIDFMQQFMAAPFVPSFTPSHGFSLQRVFSIPFSDSGSATLLGQFNVQKFVSSLKKSGFGEMGQSISSLLQGIGRHLRDRSLYAFGISSDILLTPDDALLISFDGYGDSDILRTKAVLHHKFLHHDLTMEALSPGLFVDKSGKYWDVPSSLVIDLGSADTDSGLSYHLSMHHNAGSPSQSGSEQTCMAPFCLLPGLSAKAAFALKKNLEIWRSNAKKLKRVQPYDIFLANPHVSLSGIIGAVATSYFGDISAGSAAEGSLQEFRGLYMQTSRIRSTVFADVFASISFSAQYGMFQRNFLDLTRFSGRFDFHSGSKFLSGAMLLIEDLSNSQHPRTESVKATLPNARFSFQQQIAGPVSFRADSGVAIDLSKAGWGSLQVEEPTFALEYALYALGSAKAIAWYSPKQREFMVELRFYEN</sequence>
<proteinExistence type="predicted"/>
<dbReference type="GeneID" id="111460245"/>
<evidence type="ECO:0000313" key="5">
    <source>
        <dbReference type="RefSeq" id="XP_022959180.1"/>
    </source>
</evidence>
<evidence type="ECO:0000313" key="1">
    <source>
        <dbReference type="Proteomes" id="UP000504609"/>
    </source>
</evidence>
<dbReference type="RefSeq" id="XP_022959180.1">
    <property type="nucleotide sequence ID" value="XM_023103412.1"/>
</dbReference>
<name>A0A6J1H3U0_CUCMO</name>
<dbReference type="RefSeq" id="XP_022959177.1">
    <property type="nucleotide sequence ID" value="XM_023103409.1"/>
</dbReference>
<dbReference type="RefSeq" id="XP_022959179.1">
    <property type="nucleotide sequence ID" value="XM_023103411.1"/>
</dbReference>
<keyword evidence="1" id="KW-1185">Reference proteome</keyword>
<dbReference type="GO" id="GO:1990052">
    <property type="term" value="P:ER to chloroplast lipid transport"/>
    <property type="evidence" value="ECO:0007669"/>
    <property type="project" value="InterPro"/>
</dbReference>
<dbReference type="InterPro" id="IPR044160">
    <property type="entry name" value="TGD4-like"/>
</dbReference>
<dbReference type="Proteomes" id="UP000504609">
    <property type="component" value="Unplaced"/>
</dbReference>
<dbReference type="PANTHER" id="PTHR34954:SF4">
    <property type="entry name" value="PROTEIN TRIGALACTOSYLDIACYLGLYCEROL 4, CHLOROPLASTIC"/>
    <property type="match status" value="1"/>
</dbReference>
<evidence type="ECO:0000313" key="3">
    <source>
        <dbReference type="RefSeq" id="XP_022959178.1"/>
    </source>
</evidence>